<gene>
    <name evidence="1" type="ORF">DKX38_015829</name>
</gene>
<dbReference type="EMBL" id="VDCV01000010">
    <property type="protein sequence ID" value="KAB5538296.1"/>
    <property type="molecule type" value="Genomic_DNA"/>
</dbReference>
<comment type="caution">
    <text evidence="1">The sequence shown here is derived from an EMBL/GenBank/DDBJ whole genome shotgun (WGS) entry which is preliminary data.</text>
</comment>
<dbReference type="InterPro" id="IPR044250">
    <property type="entry name" value="MenF-like"/>
</dbReference>
<keyword evidence="2" id="KW-1185">Reference proteome</keyword>
<dbReference type="Proteomes" id="UP000326939">
    <property type="component" value="Chromosome 10"/>
</dbReference>
<dbReference type="GO" id="GO:0009536">
    <property type="term" value="C:plastid"/>
    <property type="evidence" value="ECO:0007669"/>
    <property type="project" value="TreeGrafter"/>
</dbReference>
<dbReference type="GO" id="GO:0042372">
    <property type="term" value="P:phylloquinone biosynthetic process"/>
    <property type="evidence" value="ECO:0007669"/>
    <property type="project" value="TreeGrafter"/>
</dbReference>
<reference evidence="2" key="1">
    <citation type="journal article" date="2019" name="Gigascience">
        <title>De novo genome assembly of the endangered Acer yangbiense, a plant species with extremely small populations endemic to Yunnan Province, China.</title>
        <authorList>
            <person name="Yang J."/>
            <person name="Wariss H.M."/>
            <person name="Tao L."/>
            <person name="Zhang R."/>
            <person name="Yun Q."/>
            <person name="Hollingsworth P."/>
            <person name="Dao Z."/>
            <person name="Luo G."/>
            <person name="Guo H."/>
            <person name="Ma Y."/>
            <person name="Sun W."/>
        </authorList>
    </citation>
    <scope>NUCLEOTIDE SEQUENCE [LARGE SCALE GENOMIC DNA]</scope>
    <source>
        <strain evidence="2">cv. br00</strain>
    </source>
</reference>
<evidence type="ECO:0000313" key="1">
    <source>
        <dbReference type="EMBL" id="KAB5538296.1"/>
    </source>
</evidence>
<dbReference type="AlphaFoldDB" id="A0A5N5L8C6"/>
<accession>A0A5N5L8C6</accession>
<dbReference type="GO" id="GO:0008909">
    <property type="term" value="F:isochorismate synthase activity"/>
    <property type="evidence" value="ECO:0007669"/>
    <property type="project" value="InterPro"/>
</dbReference>
<dbReference type="PANTHER" id="PTHR47253">
    <property type="match status" value="1"/>
</dbReference>
<sequence>MLPAVISFHKCLETNILPAPVSYRSKNPPIQAAMKPHILLLTSNIPLPSLNLPFRKRKSLPLAFLNRNTSIHFPGFQNPKFKAFEAVRFDCPVTDVTELEGEDCNLVLETCITRALPPALTLERGIESIKAAVVGLKSNPPCSSHGVFRFQVAVPPSPKALNWFCSLPESDGVFPRFFLSKETEDASFKNLYLHRSRGVFGLGSAICFEACASEHQKRIRSNEVIRQNIIFNELVCHPLGIGCRYLSSDSAHIMTYGFMDINFNKESSSIKHEAGSFCFLIPEVELDEQEEASILVVTLAWDENFCWTFEQAIQSLESSIYQVFCGVIVCSFLSRVFVQIVFSLLYSVSMLFFFSFQASCCFWPDTESCYSKCIKSTLRNFNLMEGKTFQMACTDALFLDRRDYQADTVELVSPFSW</sequence>
<proteinExistence type="predicted"/>
<name>A0A5N5L8C6_9ROSI</name>
<organism evidence="1 2">
    <name type="scientific">Salix brachista</name>
    <dbReference type="NCBI Taxonomy" id="2182728"/>
    <lineage>
        <taxon>Eukaryota</taxon>
        <taxon>Viridiplantae</taxon>
        <taxon>Streptophyta</taxon>
        <taxon>Embryophyta</taxon>
        <taxon>Tracheophyta</taxon>
        <taxon>Spermatophyta</taxon>
        <taxon>Magnoliopsida</taxon>
        <taxon>eudicotyledons</taxon>
        <taxon>Gunneridae</taxon>
        <taxon>Pentapetalae</taxon>
        <taxon>rosids</taxon>
        <taxon>fabids</taxon>
        <taxon>Malpighiales</taxon>
        <taxon>Salicaceae</taxon>
        <taxon>Saliceae</taxon>
        <taxon>Salix</taxon>
    </lineage>
</organism>
<protein>
    <submittedName>
        <fullName evidence="1">Uncharacterized protein</fullName>
    </submittedName>
</protein>
<dbReference type="PANTHER" id="PTHR47253:SF6">
    <property type="entry name" value="OS02G0581400 PROTEIN"/>
    <property type="match status" value="1"/>
</dbReference>
<evidence type="ECO:0000313" key="2">
    <source>
        <dbReference type="Proteomes" id="UP000326939"/>
    </source>
</evidence>